<feature type="domain" description="Endonuclease YhcR N-terminal" evidence="3">
    <location>
        <begin position="550"/>
        <end position="619"/>
    </location>
</feature>
<dbReference type="AlphaFoldDB" id="A0A0L0ERH2"/>
<evidence type="ECO:0000313" key="4">
    <source>
        <dbReference type="EMBL" id="KNC67011.1"/>
    </source>
</evidence>
<feature type="signal peptide" evidence="2">
    <location>
        <begin position="1"/>
        <end position="24"/>
    </location>
</feature>
<organism evidence="4 5">
    <name type="scientific">Pseudoalteromonas rubra</name>
    <dbReference type="NCBI Taxonomy" id="43658"/>
    <lineage>
        <taxon>Bacteria</taxon>
        <taxon>Pseudomonadati</taxon>
        <taxon>Pseudomonadota</taxon>
        <taxon>Gammaproteobacteria</taxon>
        <taxon>Alteromonadales</taxon>
        <taxon>Pseudoalteromonadaceae</taxon>
        <taxon>Pseudoalteromonas</taxon>
    </lineage>
</organism>
<name>A0A0L0ERH2_9GAMM</name>
<dbReference type="InterPro" id="IPR029062">
    <property type="entry name" value="Class_I_gatase-like"/>
</dbReference>
<evidence type="ECO:0000313" key="5">
    <source>
        <dbReference type="Proteomes" id="UP000036850"/>
    </source>
</evidence>
<dbReference type="InterPro" id="IPR045939">
    <property type="entry name" value="YhcR_N"/>
</dbReference>
<feature type="compositionally biased region" description="Polar residues" evidence="1">
    <location>
        <begin position="386"/>
        <end position="398"/>
    </location>
</feature>
<reference evidence="5" key="1">
    <citation type="submission" date="2015-07" db="EMBL/GenBank/DDBJ databases">
        <title>Draft genome sequence of a Pseudoalteromonas rubra strain, OCN096, isolated from Kaneohe Bay, Oahu, Hawaii.</title>
        <authorList>
            <person name="Beurmann S."/>
            <person name="Ushijima B."/>
            <person name="Belcaid M."/>
            <person name="Callahan S.M."/>
            <person name="Aeby G.S."/>
        </authorList>
    </citation>
    <scope>NUCLEOTIDE SEQUENCE [LARGE SCALE GENOMIC DNA]</scope>
    <source>
        <strain evidence="5">OCN096</strain>
    </source>
</reference>
<dbReference type="OrthoDB" id="9801679at2"/>
<gene>
    <name evidence="4" type="ORF">AC626_13515</name>
</gene>
<feature type="domain" description="Endonuclease YhcR N-terminal" evidence="3">
    <location>
        <begin position="472"/>
        <end position="525"/>
    </location>
</feature>
<dbReference type="EMBL" id="LFZX01000102">
    <property type="protein sequence ID" value="KNC67011.1"/>
    <property type="molecule type" value="Genomic_DNA"/>
</dbReference>
<evidence type="ECO:0000256" key="1">
    <source>
        <dbReference type="SAM" id="MobiDB-lite"/>
    </source>
</evidence>
<keyword evidence="2" id="KW-0732">Signal</keyword>
<dbReference type="Pfam" id="PF19886">
    <property type="entry name" value="DUF6359"/>
    <property type="match status" value="2"/>
</dbReference>
<dbReference type="Proteomes" id="UP000036850">
    <property type="component" value="Unassembled WGS sequence"/>
</dbReference>
<dbReference type="PATRIC" id="fig|43658.6.peg.5311"/>
<feature type="chain" id="PRO_5005538290" description="Endonuclease YhcR N-terminal domain-containing protein" evidence="2">
    <location>
        <begin position="25"/>
        <end position="727"/>
    </location>
</feature>
<feature type="region of interest" description="Disordered" evidence="1">
    <location>
        <begin position="378"/>
        <end position="435"/>
    </location>
</feature>
<accession>A0A0L0ERH2</accession>
<protein>
    <recommendedName>
        <fullName evidence="3">Endonuclease YhcR N-terminal domain-containing protein</fullName>
    </recommendedName>
</protein>
<evidence type="ECO:0000256" key="2">
    <source>
        <dbReference type="SAM" id="SignalP"/>
    </source>
</evidence>
<feature type="region of interest" description="Disordered" evidence="1">
    <location>
        <begin position="315"/>
        <end position="334"/>
    </location>
</feature>
<sequence length="727" mass="78087">MKLSKLTVLGLGVTLALSATALQAATPYNWNNTAPVKVPSAQQSNGKTVLFDVSHGGVEGNADWVIDGAFSDFADALVAEGYRVEEYRGVDLNNDGKIRFFDDRSFSTQANEAIITYDAIKHADVFVLAETNRPFTLAEQQALETFVAAGKGIFFIADHYDADRNLNTWDATEVFNGYNRSDLSKYNMGGAYGDWRNPKSAQQGWLVENFGIRFRFNGVDYKQGVSGVEPAYQTEGLTQGVAPILMAAGATLAIVDGQKAKGLVYFAETDNPTKWRHAKDSGLYFGGEAEGPYVAIAKSGAGKAAFIGDSSPIEDATPKYRRQDSGNTKKTYPGWTDPGHASVLSINIVNWLATPESYTHFDGANGRTPGRVTPVPMTSEEMFDPNNGQPWSNPSNGFNPWDTDTYKDNSFNAPYGQGQVDPDPDPDPDPTPGTAVSVADALAATTGTELVVQGKVTDAVNGIYGLLLTDLNNPNVSINVKLESNQRADFNPQLNPEILGKTLLVTGKRNSYMGEPGIRYVTDLVIAPSALSVSQALATAQGETITLTGKVKAPLNSIYALVLSDLSDDSTTINIKLESSQRAEFSPQLNPSILDETLVITGKRDSYMSQPGIRNVSEIAKASSTSPDPDPNLDMTVSEVLAKSNGTPVVVAGTITSAINNIYALELSDPNAPGNKLYIKLESSQRATYSPQLNPALLGKKLRVTGVKNDYMSQPGVRNVTALTLLD</sequence>
<evidence type="ECO:0000259" key="3">
    <source>
        <dbReference type="Pfam" id="PF19886"/>
    </source>
</evidence>
<comment type="caution">
    <text evidence="4">The sequence shown here is derived from an EMBL/GenBank/DDBJ whole genome shotgun (WGS) entry which is preliminary data.</text>
</comment>
<proteinExistence type="predicted"/>
<dbReference type="SUPFAM" id="SSF52317">
    <property type="entry name" value="Class I glutamine amidotransferase-like"/>
    <property type="match status" value="1"/>
</dbReference>